<accession>A0ABV3SN80</accession>
<reference evidence="2 3" key="1">
    <citation type="submission" date="2024-05" db="EMBL/GenBank/DDBJ databases">
        <authorList>
            <person name="Jiang F."/>
        </authorList>
    </citation>
    <scope>NUCLEOTIDE SEQUENCE [LARGE SCALE GENOMIC DNA]</scope>
    <source>
        <strain evidence="2 3">LZ166</strain>
    </source>
</reference>
<dbReference type="RefSeq" id="WP_367955564.1">
    <property type="nucleotide sequence ID" value="NZ_JBDPGJ010000004.1"/>
</dbReference>
<comment type="caution">
    <text evidence="2">The sequence shown here is derived from an EMBL/GenBank/DDBJ whole genome shotgun (WGS) entry which is preliminary data.</text>
</comment>
<proteinExistence type="predicted"/>
<protein>
    <recommendedName>
        <fullName evidence="4">CopG family transcriptional regulator</fullName>
    </recommendedName>
</protein>
<evidence type="ECO:0000313" key="3">
    <source>
        <dbReference type="Proteomes" id="UP001556692"/>
    </source>
</evidence>
<dbReference type="EMBL" id="JBDPGJ010000004">
    <property type="protein sequence ID" value="MEX0407693.1"/>
    <property type="molecule type" value="Genomic_DNA"/>
</dbReference>
<sequence length="96" mass="11179">MGEEPLSLHLEDKLRQSLENEARLREVPEAEVAEEAIREFLDRQAWLRRELAEAVREADEGVFISQEAMERWIDSWGAEGELPPPEPDIFLPPKER</sequence>
<organism evidence="2 3">
    <name type="scientific">Aquibium pacificus</name>
    <dbReference type="NCBI Taxonomy" id="3153579"/>
    <lineage>
        <taxon>Bacteria</taxon>
        <taxon>Pseudomonadati</taxon>
        <taxon>Pseudomonadota</taxon>
        <taxon>Alphaproteobacteria</taxon>
        <taxon>Hyphomicrobiales</taxon>
        <taxon>Phyllobacteriaceae</taxon>
        <taxon>Aquibium</taxon>
    </lineage>
</organism>
<name>A0ABV3SN80_9HYPH</name>
<dbReference type="Proteomes" id="UP001556692">
    <property type="component" value="Unassembled WGS sequence"/>
</dbReference>
<evidence type="ECO:0000256" key="1">
    <source>
        <dbReference type="SAM" id="MobiDB-lite"/>
    </source>
</evidence>
<gene>
    <name evidence="2" type="ORF">ABGN05_18700</name>
</gene>
<feature type="region of interest" description="Disordered" evidence="1">
    <location>
        <begin position="76"/>
        <end position="96"/>
    </location>
</feature>
<evidence type="ECO:0000313" key="2">
    <source>
        <dbReference type="EMBL" id="MEX0407693.1"/>
    </source>
</evidence>
<keyword evidence="3" id="KW-1185">Reference proteome</keyword>
<evidence type="ECO:0008006" key="4">
    <source>
        <dbReference type="Google" id="ProtNLM"/>
    </source>
</evidence>